<evidence type="ECO:0000313" key="9">
    <source>
        <dbReference type="EMBL" id="QMW91821.1"/>
    </source>
</evidence>
<evidence type="ECO:0000313" key="10">
    <source>
        <dbReference type="Proteomes" id="UP000515243"/>
    </source>
</evidence>
<dbReference type="Pfam" id="PF14659">
    <property type="entry name" value="Phage_int_SAM_3"/>
    <property type="match status" value="1"/>
</dbReference>
<organism evidence="9 10">
    <name type="scientific">Clostridium butyricum</name>
    <dbReference type="NCBI Taxonomy" id="1492"/>
    <lineage>
        <taxon>Bacteria</taxon>
        <taxon>Bacillati</taxon>
        <taxon>Bacillota</taxon>
        <taxon>Clostridia</taxon>
        <taxon>Eubacteriales</taxon>
        <taxon>Clostridiaceae</taxon>
        <taxon>Clostridium</taxon>
    </lineage>
</organism>
<dbReference type="InterPro" id="IPR011010">
    <property type="entry name" value="DNA_brk_join_enz"/>
</dbReference>
<dbReference type="CDD" id="cd01189">
    <property type="entry name" value="INT_ICEBs1_C_like"/>
    <property type="match status" value="1"/>
</dbReference>
<feature type="domain" description="Core-binding (CB)" evidence="8">
    <location>
        <begin position="56"/>
        <end position="138"/>
    </location>
</feature>
<evidence type="ECO:0000256" key="3">
    <source>
        <dbReference type="ARBA" id="ARBA00022908"/>
    </source>
</evidence>
<dbReference type="Gene3D" id="1.10.150.130">
    <property type="match status" value="1"/>
</dbReference>
<protein>
    <submittedName>
        <fullName evidence="9">Site-specific integrase</fullName>
    </submittedName>
</protein>
<keyword evidence="5" id="KW-0233">DNA recombination</keyword>
<dbReference type="PROSITE" id="PS51898">
    <property type="entry name" value="TYR_RECOMBINASE"/>
    <property type="match status" value="1"/>
</dbReference>
<dbReference type="RefSeq" id="WP_035762811.1">
    <property type="nucleotide sequence ID" value="NZ_AP019716.1"/>
</dbReference>
<evidence type="ECO:0000256" key="4">
    <source>
        <dbReference type="ARBA" id="ARBA00023125"/>
    </source>
</evidence>
<proteinExistence type="inferred from homology"/>
<dbReference type="GO" id="GO:0015074">
    <property type="term" value="P:DNA integration"/>
    <property type="evidence" value="ECO:0007669"/>
    <property type="project" value="UniProtKB-KW"/>
</dbReference>
<evidence type="ECO:0000259" key="7">
    <source>
        <dbReference type="PROSITE" id="PS51898"/>
    </source>
</evidence>
<sequence length="349" mass="41183">MPTYKNKEKNTFYCSFYYTDWTGKKCRKKKEGFKRERDAKQFEIDFLNKIKNNCDMPFNTLVNLYLEDISTKVRSTTFANKKHLIELKIIPYFENLIITEITPNHVREWQNTLKKNDYSQTYLKSINNQLSAIFNFAIRYYGLHSNPALRAGSMGKKNADSMDFWTLDEFKRFLKYNDKIISKIAFKILFWTGMRRGELLALTYNDIDTVNKTININKTYTKLNGKDVVNPPKTPKSKRVISIPDHLANEIETFKDALYDYNENDRVFDFGLPYLLREMKRICKESGVKKIRIHDLRHSHASLLIELGFSPILISERLGHEKIQTTLDIYSHLYPNKDSLVSKKLNDLY</sequence>
<dbReference type="Gene3D" id="1.10.443.10">
    <property type="entry name" value="Intergrase catalytic core"/>
    <property type="match status" value="1"/>
</dbReference>
<dbReference type="Pfam" id="PF00589">
    <property type="entry name" value="Phage_integrase"/>
    <property type="match status" value="1"/>
</dbReference>
<dbReference type="InterPro" id="IPR044068">
    <property type="entry name" value="CB"/>
</dbReference>
<dbReference type="SUPFAM" id="SSF56349">
    <property type="entry name" value="DNA breaking-rejoining enzymes"/>
    <property type="match status" value="1"/>
</dbReference>
<dbReference type="InterPro" id="IPR004107">
    <property type="entry name" value="Integrase_SAM-like_N"/>
</dbReference>
<dbReference type="InterPro" id="IPR050090">
    <property type="entry name" value="Tyrosine_recombinase_XerCD"/>
</dbReference>
<dbReference type="EMBL" id="CP040626">
    <property type="protein sequence ID" value="QMW91821.1"/>
    <property type="molecule type" value="Genomic_DNA"/>
</dbReference>
<keyword evidence="4 6" id="KW-0238">DNA-binding</keyword>
<reference evidence="9 10" key="1">
    <citation type="submission" date="2019-05" db="EMBL/GenBank/DDBJ databases">
        <authorList>
            <person name="Schori C."/>
            <person name="Ahrens C."/>
        </authorList>
    </citation>
    <scope>NUCLEOTIDE SEQUENCE [LARGE SCALE GENOMIC DNA]</scope>
    <source>
        <strain evidence="9 10">DSM 10702</strain>
    </source>
</reference>
<dbReference type="Pfam" id="PF14657">
    <property type="entry name" value="Arm-DNA-bind_4"/>
    <property type="match status" value="1"/>
</dbReference>
<dbReference type="GO" id="GO:0006310">
    <property type="term" value="P:DNA recombination"/>
    <property type="evidence" value="ECO:0007669"/>
    <property type="project" value="UniProtKB-KW"/>
</dbReference>
<dbReference type="AlphaFoldDB" id="A0AAP9RHP4"/>
<dbReference type="PANTHER" id="PTHR30349">
    <property type="entry name" value="PHAGE INTEGRASE-RELATED"/>
    <property type="match status" value="1"/>
</dbReference>
<evidence type="ECO:0000256" key="1">
    <source>
        <dbReference type="ARBA" id="ARBA00003283"/>
    </source>
</evidence>
<gene>
    <name evidence="9" type="ORF">FF104_12830</name>
</gene>
<dbReference type="PROSITE" id="PS51900">
    <property type="entry name" value="CB"/>
    <property type="match status" value="1"/>
</dbReference>
<evidence type="ECO:0000256" key="6">
    <source>
        <dbReference type="PROSITE-ProRule" id="PRU01248"/>
    </source>
</evidence>
<accession>A0AAP9RHP4</accession>
<dbReference type="GeneID" id="92945064"/>
<evidence type="ECO:0000259" key="8">
    <source>
        <dbReference type="PROSITE" id="PS51900"/>
    </source>
</evidence>
<dbReference type="Proteomes" id="UP000515243">
    <property type="component" value="Chromosome 1"/>
</dbReference>
<comment type="function">
    <text evidence="1">Site-specific tyrosine recombinase, which acts by catalyzing the cutting and rejoining of the recombining DNA molecules.</text>
</comment>
<dbReference type="InterPro" id="IPR013762">
    <property type="entry name" value="Integrase-like_cat_sf"/>
</dbReference>
<dbReference type="InterPro" id="IPR028259">
    <property type="entry name" value="AP2-like_int_N"/>
</dbReference>
<feature type="domain" description="Tyr recombinase" evidence="7">
    <location>
        <begin position="160"/>
        <end position="345"/>
    </location>
</feature>
<dbReference type="GO" id="GO:0003677">
    <property type="term" value="F:DNA binding"/>
    <property type="evidence" value="ECO:0007669"/>
    <property type="project" value="UniProtKB-UniRule"/>
</dbReference>
<dbReference type="PANTHER" id="PTHR30349:SF64">
    <property type="entry name" value="PROPHAGE INTEGRASE INTD-RELATED"/>
    <property type="match status" value="1"/>
</dbReference>
<dbReference type="InterPro" id="IPR010998">
    <property type="entry name" value="Integrase_recombinase_N"/>
</dbReference>
<comment type="similarity">
    <text evidence="2">Belongs to the 'phage' integrase family.</text>
</comment>
<evidence type="ECO:0000256" key="5">
    <source>
        <dbReference type="ARBA" id="ARBA00023172"/>
    </source>
</evidence>
<dbReference type="InterPro" id="IPR002104">
    <property type="entry name" value="Integrase_catalytic"/>
</dbReference>
<keyword evidence="3" id="KW-0229">DNA integration</keyword>
<name>A0AAP9RHP4_CLOBU</name>
<evidence type="ECO:0000256" key="2">
    <source>
        <dbReference type="ARBA" id="ARBA00008857"/>
    </source>
</evidence>